<feature type="compositionally biased region" description="Acidic residues" evidence="1">
    <location>
        <begin position="42"/>
        <end position="59"/>
    </location>
</feature>
<protein>
    <submittedName>
        <fullName evidence="2">Uncharacterized protein</fullName>
    </submittedName>
</protein>
<evidence type="ECO:0000313" key="2">
    <source>
        <dbReference type="EMBL" id="KAJ3602707.1"/>
    </source>
</evidence>
<reference evidence="2" key="1">
    <citation type="submission" date="2022-07" db="EMBL/GenBank/DDBJ databases">
        <title>Chromosome-level genome of Muraenolepis orangiensis.</title>
        <authorList>
            <person name="Kim J."/>
        </authorList>
    </citation>
    <scope>NUCLEOTIDE SEQUENCE</scope>
    <source>
        <strain evidence="2">KU_S4_2022</strain>
        <tissue evidence="2">Muscle</tissue>
    </source>
</reference>
<evidence type="ECO:0000313" key="3">
    <source>
        <dbReference type="Proteomes" id="UP001148018"/>
    </source>
</evidence>
<proteinExistence type="predicted"/>
<name>A0A9Q0E7S1_9TELE</name>
<sequence>MDRFLVLKRPRVDTQSKPPESERDSAHNRPREAEAEGVTVTDQEEDQEKPWEDGDEEEGAVMPGPAAAAAATLNTHHESAAHKFAMETWREFKQKQTSGSKIANMIDKGHSALVMENRKYMQAVVESLRYTACQGIAQRGHSEGGDSSNRVVHDLFMKIQKELEPTAQCVELKKLSDTRWACQYNAIWAVKKTLPAILATLRDIIGLSNLHRRTEARALSAIIDETFVVHLIIFEDVFRTTKFMSDQLQSATFDLEAADDLAQYVTIAISEKRTEDKWREIRNEAESLCVNAGIAPQTQRERRRAQTSRHLEGFVVEAPLERARLDTDDLRTHSFYPVIDSMPHFYVVEFTAERIADAVTIDIIPACWLIDEDKEECWYPRKNASSKVAKAMQPKTDGTWHRCPVKIMRSADTYSDARRKLSDAERKADLTTDGETPSKRKRKYVYL</sequence>
<dbReference type="OrthoDB" id="1739706at2759"/>
<comment type="caution">
    <text evidence="2">The sequence shown here is derived from an EMBL/GenBank/DDBJ whole genome shotgun (WGS) entry which is preliminary data.</text>
</comment>
<feature type="region of interest" description="Disordered" evidence="1">
    <location>
        <begin position="425"/>
        <end position="447"/>
    </location>
</feature>
<dbReference type="EMBL" id="JANIIK010000046">
    <property type="protein sequence ID" value="KAJ3602707.1"/>
    <property type="molecule type" value="Genomic_DNA"/>
</dbReference>
<feature type="compositionally biased region" description="Basic and acidic residues" evidence="1">
    <location>
        <begin position="1"/>
        <end position="34"/>
    </location>
</feature>
<organism evidence="2 3">
    <name type="scientific">Muraenolepis orangiensis</name>
    <name type="common">Patagonian moray cod</name>
    <dbReference type="NCBI Taxonomy" id="630683"/>
    <lineage>
        <taxon>Eukaryota</taxon>
        <taxon>Metazoa</taxon>
        <taxon>Chordata</taxon>
        <taxon>Craniata</taxon>
        <taxon>Vertebrata</taxon>
        <taxon>Euteleostomi</taxon>
        <taxon>Actinopterygii</taxon>
        <taxon>Neopterygii</taxon>
        <taxon>Teleostei</taxon>
        <taxon>Neoteleostei</taxon>
        <taxon>Acanthomorphata</taxon>
        <taxon>Zeiogadaria</taxon>
        <taxon>Gadariae</taxon>
        <taxon>Gadiformes</taxon>
        <taxon>Muraenolepidoidei</taxon>
        <taxon>Muraenolepididae</taxon>
        <taxon>Muraenolepis</taxon>
    </lineage>
</organism>
<evidence type="ECO:0000256" key="1">
    <source>
        <dbReference type="SAM" id="MobiDB-lite"/>
    </source>
</evidence>
<dbReference type="Proteomes" id="UP001148018">
    <property type="component" value="Unassembled WGS sequence"/>
</dbReference>
<keyword evidence="3" id="KW-1185">Reference proteome</keyword>
<dbReference type="AlphaFoldDB" id="A0A9Q0E7S1"/>
<feature type="region of interest" description="Disordered" evidence="1">
    <location>
        <begin position="1"/>
        <end position="61"/>
    </location>
</feature>
<accession>A0A9Q0E7S1</accession>
<gene>
    <name evidence="2" type="ORF">NHX12_030456</name>
</gene>